<keyword evidence="2" id="KW-1185">Reference proteome</keyword>
<evidence type="ECO:0000313" key="2">
    <source>
        <dbReference type="Proteomes" id="UP000824120"/>
    </source>
</evidence>
<dbReference type="Proteomes" id="UP000824120">
    <property type="component" value="Chromosome 4"/>
</dbReference>
<evidence type="ECO:0000313" key="1">
    <source>
        <dbReference type="EMBL" id="KAG5610028.1"/>
    </source>
</evidence>
<reference evidence="1 2" key="1">
    <citation type="submission" date="2020-09" db="EMBL/GenBank/DDBJ databases">
        <title>De no assembly of potato wild relative species, Solanum commersonii.</title>
        <authorList>
            <person name="Cho K."/>
        </authorList>
    </citation>
    <scope>NUCLEOTIDE SEQUENCE [LARGE SCALE GENOMIC DNA]</scope>
    <source>
        <strain evidence="1">LZ3.2</strain>
        <tissue evidence="1">Leaf</tissue>
    </source>
</reference>
<protein>
    <submittedName>
        <fullName evidence="1">Uncharacterized protein</fullName>
    </submittedName>
</protein>
<dbReference type="OrthoDB" id="1321199at2759"/>
<dbReference type="AlphaFoldDB" id="A0A9J5ZER7"/>
<proteinExistence type="predicted"/>
<gene>
    <name evidence="1" type="ORF">H5410_021309</name>
</gene>
<comment type="caution">
    <text evidence="1">The sequence shown here is derived from an EMBL/GenBank/DDBJ whole genome shotgun (WGS) entry which is preliminary data.</text>
</comment>
<name>A0A9J5ZER7_SOLCO</name>
<dbReference type="EMBL" id="JACXVP010000004">
    <property type="protein sequence ID" value="KAG5610028.1"/>
    <property type="molecule type" value="Genomic_DNA"/>
</dbReference>
<organism evidence="1 2">
    <name type="scientific">Solanum commersonii</name>
    <name type="common">Commerson's wild potato</name>
    <name type="synonym">Commerson's nightshade</name>
    <dbReference type="NCBI Taxonomy" id="4109"/>
    <lineage>
        <taxon>Eukaryota</taxon>
        <taxon>Viridiplantae</taxon>
        <taxon>Streptophyta</taxon>
        <taxon>Embryophyta</taxon>
        <taxon>Tracheophyta</taxon>
        <taxon>Spermatophyta</taxon>
        <taxon>Magnoliopsida</taxon>
        <taxon>eudicotyledons</taxon>
        <taxon>Gunneridae</taxon>
        <taxon>Pentapetalae</taxon>
        <taxon>asterids</taxon>
        <taxon>lamiids</taxon>
        <taxon>Solanales</taxon>
        <taxon>Solanaceae</taxon>
        <taxon>Solanoideae</taxon>
        <taxon>Solaneae</taxon>
        <taxon>Solanum</taxon>
    </lineage>
</organism>
<accession>A0A9J5ZER7</accession>
<sequence length="164" mass="18967">MHDIHSLLILSLITELCKRVKVKILLGDTWMDRNILSIHLRYTTPILGPFESLASQLWIVKKIVSWLPQGPGESSVEPRSFVPQSEFYGYVRDQRNQKAQFASFKNSYARLAKSHGELSISNGKMKKQEKSRHKFFTRIWKGVKGLWEVLKANEPLPTSRLDED</sequence>